<accession>A0ABQ4S0P6</accession>
<proteinExistence type="predicted"/>
<dbReference type="RefSeq" id="WP_238245118.1">
    <property type="nucleotide sequence ID" value="NZ_BPQP01000049.1"/>
</dbReference>
<name>A0ABQ4S0P6_9HYPH</name>
<organism evidence="2 3">
    <name type="scientific">Methylobacterium iners</name>
    <dbReference type="NCBI Taxonomy" id="418707"/>
    <lineage>
        <taxon>Bacteria</taxon>
        <taxon>Pseudomonadati</taxon>
        <taxon>Pseudomonadota</taxon>
        <taxon>Alphaproteobacteria</taxon>
        <taxon>Hyphomicrobiales</taxon>
        <taxon>Methylobacteriaceae</taxon>
        <taxon>Methylobacterium</taxon>
    </lineage>
</organism>
<evidence type="ECO:0000256" key="1">
    <source>
        <dbReference type="SAM" id="SignalP"/>
    </source>
</evidence>
<protein>
    <submittedName>
        <fullName evidence="2">Uncharacterized protein</fullName>
    </submittedName>
</protein>
<sequence>MIDRKVIACLMLVGFALPFAATVEAAPRDVVLEREGPILLDTDRTSGRPLPSLRRPDLDPAQAVPVPTVMNGGGFGLTGFDYYGDGLSEGPFGRARRRNDYVIAPALIVPLGVPLR</sequence>
<comment type="caution">
    <text evidence="2">The sequence shown here is derived from an EMBL/GenBank/DDBJ whole genome shotgun (WGS) entry which is preliminary data.</text>
</comment>
<dbReference type="EMBL" id="BPQP01000049">
    <property type="protein sequence ID" value="GJD95998.1"/>
    <property type="molecule type" value="Genomic_DNA"/>
</dbReference>
<feature type="signal peptide" evidence="1">
    <location>
        <begin position="1"/>
        <end position="25"/>
    </location>
</feature>
<feature type="chain" id="PRO_5047243513" evidence="1">
    <location>
        <begin position="26"/>
        <end position="116"/>
    </location>
</feature>
<keyword evidence="1" id="KW-0732">Signal</keyword>
<evidence type="ECO:0000313" key="2">
    <source>
        <dbReference type="EMBL" id="GJD95998.1"/>
    </source>
</evidence>
<dbReference type="Proteomes" id="UP001055125">
    <property type="component" value="Unassembled WGS sequence"/>
</dbReference>
<reference evidence="2" key="2">
    <citation type="submission" date="2021-08" db="EMBL/GenBank/DDBJ databases">
        <authorList>
            <person name="Tani A."/>
            <person name="Ola A."/>
            <person name="Ogura Y."/>
            <person name="Katsura K."/>
            <person name="Hayashi T."/>
        </authorList>
    </citation>
    <scope>NUCLEOTIDE SEQUENCE</scope>
    <source>
        <strain evidence="2">DSM 19015</strain>
    </source>
</reference>
<reference evidence="2" key="1">
    <citation type="journal article" date="2021" name="Front. Microbiol.">
        <title>Comprehensive Comparative Genomics and Phenotyping of Methylobacterium Species.</title>
        <authorList>
            <person name="Alessa O."/>
            <person name="Ogura Y."/>
            <person name="Fujitani Y."/>
            <person name="Takami H."/>
            <person name="Hayashi T."/>
            <person name="Sahin N."/>
            <person name="Tani A."/>
        </authorList>
    </citation>
    <scope>NUCLEOTIDE SEQUENCE</scope>
    <source>
        <strain evidence="2">DSM 19015</strain>
    </source>
</reference>
<gene>
    <name evidence="2" type="ORF">OCOJLMKI_3215</name>
</gene>
<keyword evidence="3" id="KW-1185">Reference proteome</keyword>
<evidence type="ECO:0000313" key="3">
    <source>
        <dbReference type="Proteomes" id="UP001055125"/>
    </source>
</evidence>